<keyword evidence="4" id="KW-1185">Reference proteome</keyword>
<reference evidence="3 4" key="1">
    <citation type="submission" date="2024-10" db="EMBL/GenBank/DDBJ databases">
        <authorList>
            <person name="Kim D."/>
        </authorList>
    </citation>
    <scope>NUCLEOTIDE SEQUENCE [LARGE SCALE GENOMIC DNA]</scope>
    <source>
        <strain evidence="3">BH-2024</strain>
    </source>
</reference>
<dbReference type="EMBL" id="JBICBT010000417">
    <property type="protein sequence ID" value="KAL3114428.1"/>
    <property type="molecule type" value="Genomic_DNA"/>
</dbReference>
<feature type="transmembrane region" description="Helical" evidence="1">
    <location>
        <begin position="107"/>
        <end position="130"/>
    </location>
</feature>
<evidence type="ECO:0000313" key="3">
    <source>
        <dbReference type="EMBL" id="KAL3114428.1"/>
    </source>
</evidence>
<name>A0ABD2LGS7_9BILA</name>
<protein>
    <submittedName>
        <fullName evidence="3">Uncharacterized protein</fullName>
    </submittedName>
</protein>
<keyword evidence="1" id="KW-0812">Transmembrane</keyword>
<organism evidence="3 4">
    <name type="scientific">Heterodera trifolii</name>
    <dbReference type="NCBI Taxonomy" id="157864"/>
    <lineage>
        <taxon>Eukaryota</taxon>
        <taxon>Metazoa</taxon>
        <taxon>Ecdysozoa</taxon>
        <taxon>Nematoda</taxon>
        <taxon>Chromadorea</taxon>
        <taxon>Rhabditida</taxon>
        <taxon>Tylenchina</taxon>
        <taxon>Tylenchomorpha</taxon>
        <taxon>Tylenchoidea</taxon>
        <taxon>Heteroderidae</taxon>
        <taxon>Heteroderinae</taxon>
        <taxon>Heterodera</taxon>
    </lineage>
</organism>
<dbReference type="AlphaFoldDB" id="A0ABD2LGS7"/>
<evidence type="ECO:0000256" key="2">
    <source>
        <dbReference type="SAM" id="SignalP"/>
    </source>
</evidence>
<comment type="caution">
    <text evidence="3">The sequence shown here is derived from an EMBL/GenBank/DDBJ whole genome shotgun (WGS) entry which is preliminary data.</text>
</comment>
<evidence type="ECO:0000313" key="4">
    <source>
        <dbReference type="Proteomes" id="UP001620626"/>
    </source>
</evidence>
<keyword evidence="1" id="KW-0472">Membrane</keyword>
<dbReference type="SUPFAM" id="SSF57302">
    <property type="entry name" value="Snake toxin-like"/>
    <property type="match status" value="1"/>
</dbReference>
<gene>
    <name evidence="3" type="ORF">niasHT_017292</name>
</gene>
<feature type="signal peptide" evidence="2">
    <location>
        <begin position="1"/>
        <end position="22"/>
    </location>
</feature>
<sequence>MSASSAAFFLLTLALLALTANTLRCFQGSDTDSYSAYAEVECPSRSSDGCAKMACYAPTVGKQRLKGCLKNKSFCGKTMFLPEAEGECEIHCCTGNMCNGVLAMQPIAIGCRAVLVPLIISILAAAFGILF</sequence>
<dbReference type="InterPro" id="IPR045860">
    <property type="entry name" value="Snake_toxin-like_sf"/>
</dbReference>
<dbReference type="Proteomes" id="UP001620626">
    <property type="component" value="Unassembled WGS sequence"/>
</dbReference>
<proteinExistence type="predicted"/>
<accession>A0ABD2LGS7</accession>
<evidence type="ECO:0000256" key="1">
    <source>
        <dbReference type="SAM" id="Phobius"/>
    </source>
</evidence>
<keyword evidence="1" id="KW-1133">Transmembrane helix</keyword>
<feature type="chain" id="PRO_5044895059" evidence="2">
    <location>
        <begin position="23"/>
        <end position="131"/>
    </location>
</feature>
<keyword evidence="2" id="KW-0732">Signal</keyword>